<dbReference type="InterPro" id="IPR014015">
    <property type="entry name" value="Helicase_SF3_DNA-vir"/>
</dbReference>
<protein>
    <submittedName>
        <fullName evidence="5">DNA primase</fullName>
    </submittedName>
</protein>
<dbReference type="SUPFAM" id="SSF52540">
    <property type="entry name" value="P-loop containing nucleoside triphosphate hydrolases"/>
    <property type="match status" value="1"/>
</dbReference>
<name>A0A2T4SU54_STAGA</name>
<dbReference type="InterPro" id="IPR054468">
    <property type="entry name" value="NrSPol-like_HBD"/>
</dbReference>
<dbReference type="Pfam" id="PF19263">
    <property type="entry name" value="DUF5906"/>
    <property type="match status" value="1"/>
</dbReference>
<dbReference type="AlphaFoldDB" id="A0A2T4SU54"/>
<dbReference type="Pfam" id="PF08706">
    <property type="entry name" value="D5_N"/>
    <property type="match status" value="1"/>
</dbReference>
<dbReference type="InterPro" id="IPR006500">
    <property type="entry name" value="Helicase_put_C_phage/plasmid"/>
</dbReference>
<dbReference type="SMART" id="SM00885">
    <property type="entry name" value="D5_N"/>
    <property type="match status" value="1"/>
</dbReference>
<evidence type="ECO:0000313" key="5">
    <source>
        <dbReference type="EMBL" id="RIL41058.1"/>
    </source>
</evidence>
<dbReference type="GO" id="GO:0005524">
    <property type="term" value="F:ATP binding"/>
    <property type="evidence" value="ECO:0007669"/>
    <property type="project" value="UniProtKB-KW"/>
</dbReference>
<dbReference type="EMBL" id="QXRZ01000017">
    <property type="protein sequence ID" value="RIL41058.1"/>
    <property type="molecule type" value="Genomic_DNA"/>
</dbReference>
<evidence type="ECO:0000256" key="1">
    <source>
        <dbReference type="ARBA" id="ARBA00022741"/>
    </source>
</evidence>
<evidence type="ECO:0000256" key="3">
    <source>
        <dbReference type="ARBA" id="ARBA00022806"/>
    </source>
</evidence>
<dbReference type="GO" id="GO:0004386">
    <property type="term" value="F:helicase activity"/>
    <property type="evidence" value="ECO:0007669"/>
    <property type="project" value="UniProtKB-KW"/>
</dbReference>
<keyword evidence="4" id="KW-0067">ATP-binding</keyword>
<dbReference type="InterPro" id="IPR004968">
    <property type="entry name" value="DNA_primase/NTPase_C"/>
</dbReference>
<dbReference type="NCBIfam" id="TIGR01613">
    <property type="entry name" value="primase_Cterm"/>
    <property type="match status" value="1"/>
</dbReference>
<dbReference type="PROSITE" id="PS51206">
    <property type="entry name" value="SF3_HELICASE_1"/>
    <property type="match status" value="1"/>
</dbReference>
<evidence type="ECO:0000313" key="6">
    <source>
        <dbReference type="Proteomes" id="UP000283576"/>
    </source>
</evidence>
<gene>
    <name evidence="5" type="ORF">BUZ01_13675</name>
</gene>
<comment type="caution">
    <text evidence="5">The sequence shown here is derived from an EMBL/GenBank/DDBJ whole genome shotgun (WGS) entry which is preliminary data.</text>
</comment>
<dbReference type="InterPro" id="IPR045455">
    <property type="entry name" value="NrS-1_pol-like_helicase"/>
</dbReference>
<dbReference type="Pfam" id="PF03288">
    <property type="entry name" value="Pox_D5"/>
    <property type="match status" value="1"/>
</dbReference>
<dbReference type="InterPro" id="IPR014818">
    <property type="entry name" value="Phage/plasmid_primase_P4_C"/>
</dbReference>
<dbReference type="InterPro" id="IPR051620">
    <property type="entry name" value="ORF904-like_C"/>
</dbReference>
<sequence>MYEQIPYELKELDHWCCFKIEKVDNGRFTKRPYNPNTNEMAKSNDESTWVSFEDAASQSFNYDGIGFFFKAPYVGIDLDKVGNEIEAYLEEPDTDNIISEFINVLETYAEISPSGTGIHLITKGELPPRGRRRGNVEIYDAGRFFTMTGNQIGGYNGISEDEYGQLNFLHNKYIAGHEKETKKINTTKGFGNDLSIDEIIDIAKKSKNSLRFTTLYEGEWSQFYNSQSEADMAFANDLAFWTARDPQKMDEIFRKSNLFRDKWDEQRGDYTYGDMTINQAIESCQNEFIPETSDTDFQIYIMDEAIKPAKKDKRYSYDDTGNAERLKDLFGENIRYNYTSKSWMYYDGKRWKNDDTGRMKILTDKVVENMKNEKLFIADGIDEADMEKYRYRHWKDSRNHNKKINMMKECEHLLPVRNETFDKDFNLFNVQNGYINLKEGQINEHERENYFTKISNVEYTDKADCPKWDEFLDDIFLGNQDLVKFIQRAVGYSLSGYTSEQVLFVLYGNGRNGKSVFLDILNEIFGNYATNIQPQAIMASKNQSDASPEIAKLDGARLVTTTEPNEGERFDEGLLKQITGGDKVSARKLYENEFEFTPQFKLWMATNHKPYVRGRDEGIWRRFVIIPFDKQIPLHEIDRDLTKKLKRELPAIMRWCVDGFIEWQRIGLSEPAIIKEQRDEYRTEMDSISAFIEECCETDYKFKIAASELFNAYDSWAKRNNQHKMTNVKFATEMLKKFERTTIKGKRYYRGLKIVADSQYNPNVIQLDFN</sequence>
<keyword evidence="1" id="KW-0547">Nucleotide-binding</keyword>
<evidence type="ECO:0000256" key="4">
    <source>
        <dbReference type="ARBA" id="ARBA00022840"/>
    </source>
</evidence>
<dbReference type="PANTHER" id="PTHR35372:SF2">
    <property type="entry name" value="SF3 HELICASE DOMAIN-CONTAINING PROTEIN"/>
    <property type="match status" value="1"/>
</dbReference>
<dbReference type="RefSeq" id="WP_107590268.1">
    <property type="nucleotide sequence ID" value="NZ_JAIBNG010000003.1"/>
</dbReference>
<dbReference type="PANTHER" id="PTHR35372">
    <property type="entry name" value="ATP BINDING PROTEIN-RELATED"/>
    <property type="match status" value="1"/>
</dbReference>
<keyword evidence="2" id="KW-0378">Hydrolase</keyword>
<organism evidence="5 6">
    <name type="scientific">Staphylococcus gallinarum</name>
    <dbReference type="NCBI Taxonomy" id="1293"/>
    <lineage>
        <taxon>Bacteria</taxon>
        <taxon>Bacillati</taxon>
        <taxon>Bacillota</taxon>
        <taxon>Bacilli</taxon>
        <taxon>Bacillales</taxon>
        <taxon>Staphylococcaceae</taxon>
        <taxon>Staphylococcus</taxon>
    </lineage>
</organism>
<keyword evidence="3" id="KW-0347">Helicase</keyword>
<evidence type="ECO:0000256" key="2">
    <source>
        <dbReference type="ARBA" id="ARBA00022801"/>
    </source>
</evidence>
<reference evidence="5 6" key="1">
    <citation type="journal article" date="2016" name="Front. Microbiol.">
        <title>Comprehensive Phylogenetic Analysis of Bovine Non-aureus Staphylococci Species Based on Whole-Genome Sequencing.</title>
        <authorList>
            <person name="Naushad S."/>
            <person name="Barkema H.W."/>
            <person name="Luby C."/>
            <person name="Condas L.A."/>
            <person name="Nobrega D.B."/>
            <person name="Carson D.A."/>
            <person name="De Buck J."/>
        </authorList>
    </citation>
    <scope>NUCLEOTIDE SEQUENCE [LARGE SCALE GENOMIC DNA]</scope>
    <source>
        <strain evidence="5 6">SNUC 1388</strain>
    </source>
</reference>
<dbReference type="InterPro" id="IPR027417">
    <property type="entry name" value="P-loop_NTPase"/>
</dbReference>
<dbReference type="Gene3D" id="3.40.50.300">
    <property type="entry name" value="P-loop containing nucleotide triphosphate hydrolases"/>
    <property type="match status" value="1"/>
</dbReference>
<dbReference type="GO" id="GO:0016787">
    <property type="term" value="F:hydrolase activity"/>
    <property type="evidence" value="ECO:0007669"/>
    <property type="project" value="UniProtKB-KW"/>
</dbReference>
<dbReference type="Proteomes" id="UP000283576">
    <property type="component" value="Unassembled WGS sequence"/>
</dbReference>
<dbReference type="Pfam" id="PF22763">
    <property type="entry name" value="NrS1-1_pol-like_HBD"/>
    <property type="match status" value="1"/>
</dbReference>
<proteinExistence type="predicted"/>
<accession>A0A2T4SU54</accession>